<dbReference type="InterPro" id="IPR024079">
    <property type="entry name" value="MetalloPept_cat_dom_sf"/>
</dbReference>
<dbReference type="Proteomes" id="UP000036681">
    <property type="component" value="Unplaced"/>
</dbReference>
<feature type="domain" description="Peptidase M13 C-terminal" evidence="1">
    <location>
        <begin position="1"/>
        <end position="46"/>
    </location>
</feature>
<reference evidence="3" key="1">
    <citation type="submission" date="2017-02" db="UniProtKB">
        <authorList>
            <consortium name="WormBaseParasite"/>
        </authorList>
    </citation>
    <scope>IDENTIFICATION</scope>
</reference>
<dbReference type="AlphaFoldDB" id="A0A0M3HFA0"/>
<evidence type="ECO:0000313" key="2">
    <source>
        <dbReference type="Proteomes" id="UP000036681"/>
    </source>
</evidence>
<dbReference type="PROSITE" id="PS51885">
    <property type="entry name" value="NEPRILYSIN"/>
    <property type="match status" value="1"/>
</dbReference>
<feature type="domain" description="Peptidase M13 C-terminal" evidence="1">
    <location>
        <begin position="49"/>
        <end position="134"/>
    </location>
</feature>
<dbReference type="GO" id="GO:0005886">
    <property type="term" value="C:plasma membrane"/>
    <property type="evidence" value="ECO:0007669"/>
    <property type="project" value="TreeGrafter"/>
</dbReference>
<keyword evidence="2" id="KW-1185">Reference proteome</keyword>
<dbReference type="PANTHER" id="PTHR11733">
    <property type="entry name" value="ZINC METALLOPROTEASE FAMILY M13 NEPRILYSIN-RELATED"/>
    <property type="match status" value="1"/>
</dbReference>
<dbReference type="WBParaSite" id="ALUE_0000019501-mRNA-1">
    <property type="protein sequence ID" value="ALUE_0000019501-mRNA-1"/>
    <property type="gene ID" value="ALUE_0000019501"/>
</dbReference>
<proteinExistence type="predicted"/>
<sequence length="135" mass="15190">MSHAFDITGRQHDENGNLRNTWSKQAVKAFDERSQCFIEQYSEFAQHGYPAWKSQEAHASFRLPGTNFNGDQAFFVAYAQTWCGKNGAQQKLQTEVHSLDSLRVLGPIQNSNAFAQAFNCPSGSAMNPQRKCAVW</sequence>
<dbReference type="InterPro" id="IPR018497">
    <property type="entry name" value="Peptidase_M13_C"/>
</dbReference>
<dbReference type="SUPFAM" id="SSF55486">
    <property type="entry name" value="Metalloproteases ('zincins'), catalytic domain"/>
    <property type="match status" value="1"/>
</dbReference>
<dbReference type="InterPro" id="IPR000718">
    <property type="entry name" value="Peptidase_M13"/>
</dbReference>
<dbReference type="GO" id="GO:0016485">
    <property type="term" value="P:protein processing"/>
    <property type="evidence" value="ECO:0007669"/>
    <property type="project" value="TreeGrafter"/>
</dbReference>
<protein>
    <submittedName>
        <fullName evidence="3">Peptidase_M13 domain-containing protein</fullName>
    </submittedName>
</protein>
<name>A0A0M3HFA0_ASCLU</name>
<dbReference type="Gene3D" id="3.40.390.10">
    <property type="entry name" value="Collagenase (Catalytic Domain)"/>
    <property type="match status" value="2"/>
</dbReference>
<evidence type="ECO:0000259" key="1">
    <source>
        <dbReference type="Pfam" id="PF01431"/>
    </source>
</evidence>
<dbReference type="Pfam" id="PF01431">
    <property type="entry name" value="Peptidase_M13"/>
    <property type="match status" value="2"/>
</dbReference>
<dbReference type="GO" id="GO:0004222">
    <property type="term" value="F:metalloendopeptidase activity"/>
    <property type="evidence" value="ECO:0007669"/>
    <property type="project" value="InterPro"/>
</dbReference>
<accession>A0A0M3HFA0</accession>
<evidence type="ECO:0000313" key="3">
    <source>
        <dbReference type="WBParaSite" id="ALUE_0000019501-mRNA-1"/>
    </source>
</evidence>
<dbReference type="PANTHER" id="PTHR11733:SF133">
    <property type="entry name" value="PHOSPHATE-REGULATING NEUTRAL ENDOPEPTIDASE PHEX"/>
    <property type="match status" value="1"/>
</dbReference>
<organism evidence="2 3">
    <name type="scientific">Ascaris lumbricoides</name>
    <name type="common">Giant roundworm</name>
    <dbReference type="NCBI Taxonomy" id="6252"/>
    <lineage>
        <taxon>Eukaryota</taxon>
        <taxon>Metazoa</taxon>
        <taxon>Ecdysozoa</taxon>
        <taxon>Nematoda</taxon>
        <taxon>Chromadorea</taxon>
        <taxon>Rhabditida</taxon>
        <taxon>Spirurina</taxon>
        <taxon>Ascaridomorpha</taxon>
        <taxon>Ascaridoidea</taxon>
        <taxon>Ascarididae</taxon>
        <taxon>Ascaris</taxon>
    </lineage>
</organism>